<reference evidence="4 5" key="1">
    <citation type="submission" date="2016-11" db="EMBL/GenBank/DDBJ databases">
        <authorList>
            <person name="Kadnikov V."/>
            <person name="Nazina T."/>
        </authorList>
    </citation>
    <scope>NUCLEOTIDE SEQUENCE [LARGE SCALE GENOMIC DNA]</scope>
    <source>
        <strain evidence="4 5">1017</strain>
    </source>
</reference>
<gene>
    <name evidence="4" type="ORF">BRO54_2582</name>
</gene>
<dbReference type="GO" id="GO:0008664">
    <property type="term" value="F:RNA 2',3'-cyclic 3'-phosphodiesterase activity"/>
    <property type="evidence" value="ECO:0007669"/>
    <property type="project" value="UniProtKB-EC"/>
</dbReference>
<protein>
    <recommendedName>
        <fullName evidence="2">RNA 2',3'-cyclic phosphodiesterase</fullName>
        <shortName evidence="2">RNA 2',3'-CPDase</shortName>
        <ecNumber evidence="2">3.1.4.58</ecNumber>
    </recommendedName>
</protein>
<dbReference type="InterPro" id="IPR004175">
    <property type="entry name" value="RNA_CPDase"/>
</dbReference>
<name>A0A1Q5SUY5_9BACL</name>
<dbReference type="InterPro" id="IPR014051">
    <property type="entry name" value="Phosphoesterase_HXTX"/>
</dbReference>
<dbReference type="RefSeq" id="WP_074044114.1">
    <property type="nucleotide sequence ID" value="NZ_MQMG01000035.1"/>
</dbReference>
<dbReference type="AlphaFoldDB" id="A0A1Q5SUY5"/>
<proteinExistence type="inferred from homology"/>
<comment type="similarity">
    <text evidence="2">Belongs to the 2H phosphoesterase superfamily. ThpR family.</text>
</comment>
<dbReference type="HAMAP" id="MF_01940">
    <property type="entry name" value="RNA_CPDase"/>
    <property type="match status" value="1"/>
</dbReference>
<keyword evidence="1 2" id="KW-0378">Hydrolase</keyword>
<evidence type="ECO:0000313" key="4">
    <source>
        <dbReference type="EMBL" id="OKO91837.1"/>
    </source>
</evidence>
<feature type="active site" description="Proton donor" evidence="2">
    <location>
        <position position="43"/>
    </location>
</feature>
<dbReference type="Proteomes" id="UP000186030">
    <property type="component" value="Unassembled WGS sequence"/>
</dbReference>
<feature type="domain" description="Phosphoesterase HXTX" evidence="3">
    <location>
        <begin position="11"/>
        <end position="94"/>
    </location>
</feature>
<dbReference type="GO" id="GO:0016874">
    <property type="term" value="F:ligase activity"/>
    <property type="evidence" value="ECO:0007669"/>
    <property type="project" value="UniProtKB-KW"/>
</dbReference>
<comment type="catalytic activity">
    <reaction evidence="2">
        <text>a 3'-end 2',3'-cyclophospho-ribonucleotide-RNA + H2O = a 3'-end 2'-phospho-ribonucleotide-RNA + H(+)</text>
        <dbReference type="Rhea" id="RHEA:11828"/>
        <dbReference type="Rhea" id="RHEA-COMP:10464"/>
        <dbReference type="Rhea" id="RHEA-COMP:17353"/>
        <dbReference type="ChEBI" id="CHEBI:15377"/>
        <dbReference type="ChEBI" id="CHEBI:15378"/>
        <dbReference type="ChEBI" id="CHEBI:83064"/>
        <dbReference type="ChEBI" id="CHEBI:173113"/>
        <dbReference type="EC" id="3.1.4.58"/>
    </reaction>
</comment>
<evidence type="ECO:0000256" key="2">
    <source>
        <dbReference type="HAMAP-Rule" id="MF_01940"/>
    </source>
</evidence>
<sequence>MKRNHYFIAVPLTAEAKQAIARFSSDAARSLPFRTWVHEQDYHITLAFLGDVPPKKMAPLCEAMAATAARCAPFSLVLAGLGTFGEQTSPRIFWQGVETEETLNGLRHDVYEACTKLGFSLDRRPFAPHITIARKWQGAEPFRPDMLRSFSAASAVFSVPEIVLYRTNMERTPKYEAIAVFPLLGAPMNDNSR</sequence>
<feature type="active site" description="Proton acceptor" evidence="2">
    <location>
        <position position="129"/>
    </location>
</feature>
<dbReference type="Gene3D" id="3.90.1140.10">
    <property type="entry name" value="Cyclic phosphodiesterase"/>
    <property type="match status" value="1"/>
</dbReference>
<evidence type="ECO:0000256" key="1">
    <source>
        <dbReference type="ARBA" id="ARBA00022801"/>
    </source>
</evidence>
<dbReference type="GO" id="GO:0004113">
    <property type="term" value="F:2',3'-cyclic-nucleotide 3'-phosphodiesterase activity"/>
    <property type="evidence" value="ECO:0007669"/>
    <property type="project" value="InterPro"/>
</dbReference>
<dbReference type="PANTHER" id="PTHR35561:SF1">
    <property type="entry name" value="RNA 2',3'-CYCLIC PHOSPHODIESTERASE"/>
    <property type="match status" value="1"/>
</dbReference>
<dbReference type="EMBL" id="MQMG01000035">
    <property type="protein sequence ID" value="OKO91837.1"/>
    <property type="molecule type" value="Genomic_DNA"/>
</dbReference>
<comment type="function">
    <text evidence="2">Hydrolyzes RNA 2',3'-cyclic phosphodiester to an RNA 2'-phosphomonoester.</text>
</comment>
<feature type="domain" description="Phosphoesterase HXTX" evidence="3">
    <location>
        <begin position="99"/>
        <end position="173"/>
    </location>
</feature>
<accession>A0A1Q5SUY5</accession>
<dbReference type="NCBIfam" id="TIGR02258">
    <property type="entry name" value="2_5_ligase"/>
    <property type="match status" value="1"/>
</dbReference>
<dbReference type="InterPro" id="IPR009097">
    <property type="entry name" value="Cyclic_Pdiesterase"/>
</dbReference>
<comment type="caution">
    <text evidence="4">The sequence shown here is derived from an EMBL/GenBank/DDBJ whole genome shotgun (WGS) entry which is preliminary data.</text>
</comment>
<reference evidence="5" key="2">
    <citation type="submission" date="2017-01" db="EMBL/GenBank/DDBJ databases">
        <title>Genome sequencing and annotation of Geobacillus sp. 1017, a Hydrocarbon-Oxidizing Thermophilic Bacterium Isolated from a Heavy Oil Reservoir (China).</title>
        <authorList>
            <person name="Kadnikov V.V."/>
            <person name="Mardanov A.V."/>
            <person name="Poltaraus A.B."/>
            <person name="Sokolova D.S."/>
            <person name="Semenova E.M."/>
            <person name="Ravin N.V."/>
            <person name="Tourova T.P."/>
            <person name="Nazina T.N."/>
        </authorList>
    </citation>
    <scope>NUCLEOTIDE SEQUENCE [LARGE SCALE GENOMIC DNA]</scope>
    <source>
        <strain evidence="5">1017</strain>
    </source>
</reference>
<evidence type="ECO:0000259" key="3">
    <source>
        <dbReference type="Pfam" id="PF02834"/>
    </source>
</evidence>
<feature type="short sequence motif" description="HXTX 2" evidence="2">
    <location>
        <begin position="129"/>
        <end position="132"/>
    </location>
</feature>
<feature type="short sequence motif" description="HXTX 1" evidence="2">
    <location>
        <begin position="43"/>
        <end position="46"/>
    </location>
</feature>
<evidence type="ECO:0000313" key="5">
    <source>
        <dbReference type="Proteomes" id="UP000186030"/>
    </source>
</evidence>
<dbReference type="PANTHER" id="PTHR35561">
    <property type="entry name" value="RNA 2',3'-CYCLIC PHOSPHODIESTERASE"/>
    <property type="match status" value="1"/>
</dbReference>
<organism evidence="4 5">
    <name type="scientific">Geobacillus proteiniphilus</name>
    <dbReference type="NCBI Taxonomy" id="860353"/>
    <lineage>
        <taxon>Bacteria</taxon>
        <taxon>Bacillati</taxon>
        <taxon>Bacillota</taxon>
        <taxon>Bacilli</taxon>
        <taxon>Bacillales</taxon>
        <taxon>Anoxybacillaceae</taxon>
        <taxon>Geobacillus</taxon>
    </lineage>
</organism>
<dbReference type="EC" id="3.1.4.58" evidence="2"/>
<dbReference type="SUPFAM" id="SSF55144">
    <property type="entry name" value="LigT-like"/>
    <property type="match status" value="1"/>
</dbReference>
<dbReference type="Pfam" id="PF02834">
    <property type="entry name" value="LigT_PEase"/>
    <property type="match status" value="2"/>
</dbReference>
<keyword evidence="4" id="KW-0436">Ligase</keyword>